<sequence length="380" mass="41805">MSHESSTAWQDLLKTLGTLDHSFLDGGRAVTDDRHIADGYRMLAATLGVALDTYLFNEPGRPQFVAVNTPFRRDRRWGGDNTDAYYYICPVDPARRYRISGNKGDSVYFSLTAYNEPAPGAWSDRIVGIVRDTDLDIDADGNFAFEFPATPDAAVLMTRDYQADPLTGRPVVWNIEALDGPEPIRHGDRETAARLRATTAWLRTIFATVPLPVGGRTDSEHSFGHEADYSANRFADPYQVPDANFGWSARDACYSYGSFVLADDEALVITHRPPACRFWNLVVWNQFMATFGAAEGPDVRCSVNGHSAVPNSDGSVTVVLSRDMTAHPNSLTTLGYPRGILAFRWFLADTVPARPEVRLVQVSDIPDQLDGPAQGGQPGV</sequence>
<dbReference type="SUPFAM" id="SSF160935">
    <property type="entry name" value="VPA0735-like"/>
    <property type="match status" value="1"/>
</dbReference>
<name>A0A1W9ZTY2_MYCAN</name>
<evidence type="ECO:0000313" key="2">
    <source>
        <dbReference type="EMBL" id="ORA21135.1"/>
    </source>
</evidence>
<proteinExistence type="predicted"/>
<dbReference type="RefSeq" id="WP_083113690.1">
    <property type="nucleotide sequence ID" value="NZ_JACKTS010000040.1"/>
</dbReference>
<dbReference type="AlphaFoldDB" id="A0A1W9ZTY2"/>
<keyword evidence="3" id="KW-1185">Reference proteome</keyword>
<reference evidence="2 3" key="1">
    <citation type="submission" date="2017-02" db="EMBL/GenBank/DDBJ databases">
        <title>The new phylogeny of genus Mycobacterium.</title>
        <authorList>
            <person name="Tortoli E."/>
            <person name="Trovato A."/>
            <person name="Cirillo D.M."/>
        </authorList>
    </citation>
    <scope>NUCLEOTIDE SEQUENCE [LARGE SCALE GENOMIC DNA]</scope>
    <source>
        <strain evidence="2 3">DSM 45057</strain>
    </source>
</reference>
<feature type="domain" description="DUF1214" evidence="1">
    <location>
        <begin position="270"/>
        <end position="325"/>
    </location>
</feature>
<dbReference type="Proteomes" id="UP000192284">
    <property type="component" value="Unassembled WGS sequence"/>
</dbReference>
<dbReference type="OrthoDB" id="4667238at2"/>
<protein>
    <recommendedName>
        <fullName evidence="1">DUF1214 domain-containing protein</fullName>
    </recommendedName>
</protein>
<accession>A0A1W9ZTY2</accession>
<dbReference type="EMBL" id="MVHE01000018">
    <property type="protein sequence ID" value="ORA21135.1"/>
    <property type="molecule type" value="Genomic_DNA"/>
</dbReference>
<dbReference type="Pfam" id="PF06742">
    <property type="entry name" value="DUF1214"/>
    <property type="match status" value="1"/>
</dbReference>
<organism evidence="2 3">
    <name type="scientific">Mycobacterium angelicum</name>
    <dbReference type="NCBI Taxonomy" id="470074"/>
    <lineage>
        <taxon>Bacteria</taxon>
        <taxon>Bacillati</taxon>
        <taxon>Actinomycetota</taxon>
        <taxon>Actinomycetes</taxon>
        <taxon>Mycobacteriales</taxon>
        <taxon>Mycobacteriaceae</taxon>
        <taxon>Mycobacterium</taxon>
    </lineage>
</organism>
<gene>
    <name evidence="2" type="ORF">BST12_13855</name>
</gene>
<dbReference type="InterPro" id="IPR010621">
    <property type="entry name" value="DUF1214"/>
</dbReference>
<evidence type="ECO:0000313" key="3">
    <source>
        <dbReference type="Proteomes" id="UP000192284"/>
    </source>
</evidence>
<evidence type="ECO:0000259" key="1">
    <source>
        <dbReference type="Pfam" id="PF06742"/>
    </source>
</evidence>
<comment type="caution">
    <text evidence="2">The sequence shown here is derived from an EMBL/GenBank/DDBJ whole genome shotgun (WGS) entry which is preliminary data.</text>
</comment>